<dbReference type="GO" id="GO:0006508">
    <property type="term" value="P:proteolysis"/>
    <property type="evidence" value="ECO:0007669"/>
    <property type="project" value="UniProtKB-KW"/>
</dbReference>
<keyword evidence="2 4" id="KW-0064">Aspartyl protease</keyword>
<dbReference type="PROSITE" id="PS00141">
    <property type="entry name" value="ASP_PROTEASE"/>
    <property type="match status" value="1"/>
</dbReference>
<keyword evidence="5" id="KW-0732">Signal</keyword>
<comment type="similarity">
    <text evidence="1 4">Belongs to the peptidase A1 family.</text>
</comment>
<evidence type="ECO:0000256" key="1">
    <source>
        <dbReference type="ARBA" id="ARBA00007447"/>
    </source>
</evidence>
<dbReference type="GO" id="GO:0004190">
    <property type="term" value="F:aspartic-type endopeptidase activity"/>
    <property type="evidence" value="ECO:0007669"/>
    <property type="project" value="UniProtKB-KW"/>
</dbReference>
<dbReference type="GeneID" id="64625868"/>
<feature type="chain" id="PRO_5040234505" evidence="5">
    <location>
        <begin position="21"/>
        <end position="467"/>
    </location>
</feature>
<protein>
    <submittedName>
        <fullName evidence="7">Aspartic peptidase domain-containing protein</fullName>
    </submittedName>
</protein>
<sequence>MHKRIRFILAAFNLLYSAAAELVSRNSSYSLHGAKRMQGGLHLPLSRRLIPKRIALNADTGVAGLGDFFDVTYSVLIDIGGTTLPVVLDTGSSDLWVLSNTCQGTCSSANTTLYPPNTFHDMGLDATIVYGDSKTGTYARGIIGYDAVSLAGLTLQDQYFAAINDTNTSVVQTRCSGIFGLGFPLNSVIWTDMFLNQRQQKRRTTTSSAIISSFGVSGPFIPRLASLGGLASPMFAIALQRDTIEIGGNEGMLSIGGLPPGVQNESLTWVPVRKYTLQQDGLTQDTSLEAYPIAWEIPVDDVFLDGVKLPRSQLSSSNISLSALIDTGNSLIRGPPDVISYIQNMLGGPHFACSISHTLAFQIGGRMFPVDPRDFINQVRSGNAQVCGANLAQTDVPVLGGGGYLYSWSLGDPFLKGVLAAFYYGSFTELSQDPPRIGLLSTVPSDAGQRLEDAISAASEEQYDLPG</sequence>
<dbReference type="InterPro" id="IPR034164">
    <property type="entry name" value="Pepsin-like_dom"/>
</dbReference>
<dbReference type="EMBL" id="JABBWG010000063">
    <property type="protein sequence ID" value="KAG1804069.1"/>
    <property type="molecule type" value="Genomic_DNA"/>
</dbReference>
<feature type="domain" description="Peptidase A1" evidence="6">
    <location>
        <begin position="73"/>
        <end position="440"/>
    </location>
</feature>
<dbReference type="PANTHER" id="PTHR47966:SF51">
    <property type="entry name" value="BETA-SITE APP-CLEAVING ENZYME, ISOFORM A-RELATED"/>
    <property type="match status" value="1"/>
</dbReference>
<organism evidence="7 8">
    <name type="scientific">Suillus subaureus</name>
    <dbReference type="NCBI Taxonomy" id="48587"/>
    <lineage>
        <taxon>Eukaryota</taxon>
        <taxon>Fungi</taxon>
        <taxon>Dikarya</taxon>
        <taxon>Basidiomycota</taxon>
        <taxon>Agaricomycotina</taxon>
        <taxon>Agaricomycetes</taxon>
        <taxon>Agaricomycetidae</taxon>
        <taxon>Boletales</taxon>
        <taxon>Suillineae</taxon>
        <taxon>Suillaceae</taxon>
        <taxon>Suillus</taxon>
    </lineage>
</organism>
<dbReference type="InterPro" id="IPR001461">
    <property type="entry name" value="Aspartic_peptidase_A1"/>
</dbReference>
<feature type="signal peptide" evidence="5">
    <location>
        <begin position="1"/>
        <end position="20"/>
    </location>
</feature>
<evidence type="ECO:0000259" key="6">
    <source>
        <dbReference type="PROSITE" id="PS51767"/>
    </source>
</evidence>
<dbReference type="PRINTS" id="PR00792">
    <property type="entry name" value="PEPSIN"/>
</dbReference>
<evidence type="ECO:0000313" key="8">
    <source>
        <dbReference type="Proteomes" id="UP000807769"/>
    </source>
</evidence>
<comment type="caution">
    <text evidence="7">The sequence shown here is derived from an EMBL/GenBank/DDBJ whole genome shotgun (WGS) entry which is preliminary data.</text>
</comment>
<keyword evidence="8" id="KW-1185">Reference proteome</keyword>
<evidence type="ECO:0000256" key="2">
    <source>
        <dbReference type="ARBA" id="ARBA00022750"/>
    </source>
</evidence>
<keyword evidence="4" id="KW-0645">Protease</keyword>
<keyword evidence="4" id="KW-0378">Hydrolase</keyword>
<proteinExistence type="inferred from homology"/>
<dbReference type="RefSeq" id="XP_041186741.1">
    <property type="nucleotide sequence ID" value="XM_041331851.1"/>
</dbReference>
<name>A0A9P7DVQ2_9AGAM</name>
<dbReference type="InterPro" id="IPR033121">
    <property type="entry name" value="PEPTIDASE_A1"/>
</dbReference>
<evidence type="ECO:0000256" key="4">
    <source>
        <dbReference type="RuleBase" id="RU000454"/>
    </source>
</evidence>
<dbReference type="SUPFAM" id="SSF50630">
    <property type="entry name" value="Acid proteases"/>
    <property type="match status" value="1"/>
</dbReference>
<dbReference type="Proteomes" id="UP000807769">
    <property type="component" value="Unassembled WGS sequence"/>
</dbReference>
<dbReference type="PANTHER" id="PTHR47966">
    <property type="entry name" value="BETA-SITE APP-CLEAVING ENZYME, ISOFORM A-RELATED"/>
    <property type="match status" value="1"/>
</dbReference>
<dbReference type="AlphaFoldDB" id="A0A9P7DVQ2"/>
<dbReference type="CDD" id="cd05471">
    <property type="entry name" value="pepsin_like"/>
    <property type="match status" value="1"/>
</dbReference>
<evidence type="ECO:0000313" key="7">
    <source>
        <dbReference type="EMBL" id="KAG1804069.1"/>
    </source>
</evidence>
<dbReference type="Pfam" id="PF00026">
    <property type="entry name" value="Asp"/>
    <property type="match status" value="1"/>
</dbReference>
<dbReference type="Gene3D" id="2.40.70.10">
    <property type="entry name" value="Acid Proteases"/>
    <property type="match status" value="2"/>
</dbReference>
<dbReference type="InterPro" id="IPR001969">
    <property type="entry name" value="Aspartic_peptidase_AS"/>
</dbReference>
<accession>A0A9P7DVQ2</accession>
<feature type="active site" evidence="3">
    <location>
        <position position="89"/>
    </location>
</feature>
<gene>
    <name evidence="7" type="ORF">BJ212DRAFT_1284827</name>
</gene>
<evidence type="ECO:0000256" key="5">
    <source>
        <dbReference type="SAM" id="SignalP"/>
    </source>
</evidence>
<dbReference type="OrthoDB" id="3089at2759"/>
<reference evidence="7" key="1">
    <citation type="journal article" date="2020" name="New Phytol.">
        <title>Comparative genomics reveals dynamic genome evolution in host specialist ectomycorrhizal fungi.</title>
        <authorList>
            <person name="Lofgren L.A."/>
            <person name="Nguyen N.H."/>
            <person name="Vilgalys R."/>
            <person name="Ruytinx J."/>
            <person name="Liao H.L."/>
            <person name="Branco S."/>
            <person name="Kuo A."/>
            <person name="LaButti K."/>
            <person name="Lipzen A."/>
            <person name="Andreopoulos W."/>
            <person name="Pangilinan J."/>
            <person name="Riley R."/>
            <person name="Hundley H."/>
            <person name="Na H."/>
            <person name="Barry K."/>
            <person name="Grigoriev I.V."/>
            <person name="Stajich J.E."/>
            <person name="Kennedy P.G."/>
        </authorList>
    </citation>
    <scope>NUCLEOTIDE SEQUENCE</scope>
    <source>
        <strain evidence="7">MN1</strain>
    </source>
</reference>
<feature type="active site" evidence="3">
    <location>
        <position position="326"/>
    </location>
</feature>
<evidence type="ECO:0000256" key="3">
    <source>
        <dbReference type="PIRSR" id="PIRSR601461-1"/>
    </source>
</evidence>
<dbReference type="PROSITE" id="PS51767">
    <property type="entry name" value="PEPTIDASE_A1"/>
    <property type="match status" value="1"/>
</dbReference>
<dbReference type="InterPro" id="IPR021109">
    <property type="entry name" value="Peptidase_aspartic_dom_sf"/>
</dbReference>